<comment type="caution">
    <text evidence="2">The sequence shown here is derived from an EMBL/GenBank/DDBJ whole genome shotgun (WGS) entry which is preliminary data.</text>
</comment>
<protein>
    <recommendedName>
        <fullName evidence="1">NAD(P)-binding domain-containing protein</fullName>
    </recommendedName>
</protein>
<dbReference type="RefSeq" id="WP_027275771.1">
    <property type="nucleotide sequence ID" value="NZ_BRLH01000021.1"/>
</dbReference>
<dbReference type="PANTHER" id="PTHR43355:SF2">
    <property type="entry name" value="FLAVIN REDUCTASE (NADPH)"/>
    <property type="match status" value="1"/>
</dbReference>
<dbReference type="Pfam" id="PF13460">
    <property type="entry name" value="NAD_binding_10"/>
    <property type="match status" value="1"/>
</dbReference>
<reference evidence="2" key="1">
    <citation type="submission" date="2022-06" db="EMBL/GenBank/DDBJ databases">
        <title>Draft genome sequences of Leminorella grimontii str. JCM5902.</title>
        <authorList>
            <person name="Wakabayashi Y."/>
            <person name="Kojima K."/>
        </authorList>
    </citation>
    <scope>NUCLEOTIDE SEQUENCE</scope>
    <source>
        <strain evidence="2">JCM 5902</strain>
    </source>
</reference>
<evidence type="ECO:0000313" key="2">
    <source>
        <dbReference type="EMBL" id="GKX57655.1"/>
    </source>
</evidence>
<dbReference type="Proteomes" id="UP001058124">
    <property type="component" value="Unassembled WGS sequence"/>
</dbReference>
<feature type="domain" description="NAD(P)-binding" evidence="1">
    <location>
        <begin position="7"/>
        <end position="194"/>
    </location>
</feature>
<dbReference type="CDD" id="cd05244">
    <property type="entry name" value="BVR-B_like_SDR_a"/>
    <property type="match status" value="1"/>
</dbReference>
<dbReference type="InterPro" id="IPR036291">
    <property type="entry name" value="NAD(P)-bd_dom_sf"/>
</dbReference>
<name>A0AAV5N6P1_9GAMM</name>
<dbReference type="GO" id="GO:0016646">
    <property type="term" value="F:oxidoreductase activity, acting on the CH-NH group of donors, NAD or NADP as acceptor"/>
    <property type="evidence" value="ECO:0007669"/>
    <property type="project" value="TreeGrafter"/>
</dbReference>
<evidence type="ECO:0000259" key="1">
    <source>
        <dbReference type="Pfam" id="PF13460"/>
    </source>
</evidence>
<dbReference type="PANTHER" id="PTHR43355">
    <property type="entry name" value="FLAVIN REDUCTASE (NADPH)"/>
    <property type="match status" value="1"/>
</dbReference>
<accession>A0AAV5N6P1</accession>
<dbReference type="Gene3D" id="3.40.50.720">
    <property type="entry name" value="NAD(P)-binding Rossmann-like Domain"/>
    <property type="match status" value="1"/>
</dbReference>
<dbReference type="SUPFAM" id="SSF51735">
    <property type="entry name" value="NAD(P)-binding Rossmann-fold domains"/>
    <property type="match status" value="1"/>
</dbReference>
<sequence length="212" mass="22844">MNIAIIGAGGKAGRLIAQEALTRGHKVTAVVRHAEKVADLPVEVLEKSVFDITAEDLKPFDAVIDAFNAPAGHEEQHQTSLAHLADLLAGRPQTRLLIVGGAGSLYVDDALSVRVMDTPDFPEAYRPTASNMGEAFLKLKGRQDVNWTYFSPAAMFIADGKRTGSYTVGGDRLLVNGQGESVISYADYAIAMVDELEQGKRQRQRFTAVSNG</sequence>
<dbReference type="InterPro" id="IPR016040">
    <property type="entry name" value="NAD(P)-bd_dom"/>
</dbReference>
<dbReference type="EMBL" id="BRLH01000021">
    <property type="protein sequence ID" value="GKX57655.1"/>
    <property type="molecule type" value="Genomic_DNA"/>
</dbReference>
<evidence type="ECO:0000313" key="3">
    <source>
        <dbReference type="Proteomes" id="UP001058124"/>
    </source>
</evidence>
<gene>
    <name evidence="2" type="primary">ywnB</name>
    <name evidence="2" type="ORF">SOASR030_37670</name>
</gene>
<proteinExistence type="predicted"/>
<dbReference type="InterPro" id="IPR051606">
    <property type="entry name" value="Polyketide_Oxido-like"/>
</dbReference>
<keyword evidence="3" id="KW-1185">Reference proteome</keyword>
<organism evidence="2 3">
    <name type="scientific">Leminorella grimontii</name>
    <dbReference type="NCBI Taxonomy" id="82981"/>
    <lineage>
        <taxon>Bacteria</taxon>
        <taxon>Pseudomonadati</taxon>
        <taxon>Pseudomonadota</taxon>
        <taxon>Gammaproteobacteria</taxon>
        <taxon>Enterobacterales</taxon>
        <taxon>Budviciaceae</taxon>
        <taxon>Leminorella</taxon>
    </lineage>
</organism>
<dbReference type="AlphaFoldDB" id="A0AAV5N6P1"/>